<evidence type="ECO:0000313" key="1">
    <source>
        <dbReference type="EMBL" id="KAJ7711655.1"/>
    </source>
</evidence>
<name>A0AAD7H4F8_9AGAR</name>
<keyword evidence="2" id="KW-1185">Reference proteome</keyword>
<organism evidence="1 2">
    <name type="scientific">Mycena metata</name>
    <dbReference type="NCBI Taxonomy" id="1033252"/>
    <lineage>
        <taxon>Eukaryota</taxon>
        <taxon>Fungi</taxon>
        <taxon>Dikarya</taxon>
        <taxon>Basidiomycota</taxon>
        <taxon>Agaricomycotina</taxon>
        <taxon>Agaricomycetes</taxon>
        <taxon>Agaricomycetidae</taxon>
        <taxon>Agaricales</taxon>
        <taxon>Marasmiineae</taxon>
        <taxon>Mycenaceae</taxon>
        <taxon>Mycena</taxon>
    </lineage>
</organism>
<dbReference type="AlphaFoldDB" id="A0AAD7H4F8"/>
<dbReference type="Proteomes" id="UP001215598">
    <property type="component" value="Unassembled WGS sequence"/>
</dbReference>
<gene>
    <name evidence="1" type="ORF">B0H16DRAFT_1744940</name>
</gene>
<protein>
    <submittedName>
        <fullName evidence="1">Uncharacterized protein</fullName>
    </submittedName>
</protein>
<evidence type="ECO:0000313" key="2">
    <source>
        <dbReference type="Proteomes" id="UP001215598"/>
    </source>
</evidence>
<proteinExistence type="predicted"/>
<accession>A0AAD7H4F8</accession>
<sequence length="137" mass="15219">MTSVKISSYKGSVATAHLLNVVKMNTNSHSVLKASVDKADTQTVITVELCARMALMRQQYVLHPGDDFWDELDKQLVWMHKQGNHEAAKIAKGFKLVLAEDHEKYGKSANSQLPEDTVINTWQQNLDNLIIADGVAA</sequence>
<reference evidence="1" key="1">
    <citation type="submission" date="2023-03" db="EMBL/GenBank/DDBJ databases">
        <title>Massive genome expansion in bonnet fungi (Mycena s.s.) driven by repeated elements and novel gene families across ecological guilds.</title>
        <authorList>
            <consortium name="Lawrence Berkeley National Laboratory"/>
            <person name="Harder C.B."/>
            <person name="Miyauchi S."/>
            <person name="Viragh M."/>
            <person name="Kuo A."/>
            <person name="Thoen E."/>
            <person name="Andreopoulos B."/>
            <person name="Lu D."/>
            <person name="Skrede I."/>
            <person name="Drula E."/>
            <person name="Henrissat B."/>
            <person name="Morin E."/>
            <person name="Kohler A."/>
            <person name="Barry K."/>
            <person name="LaButti K."/>
            <person name="Morin E."/>
            <person name="Salamov A."/>
            <person name="Lipzen A."/>
            <person name="Mereny Z."/>
            <person name="Hegedus B."/>
            <person name="Baldrian P."/>
            <person name="Stursova M."/>
            <person name="Weitz H."/>
            <person name="Taylor A."/>
            <person name="Grigoriev I.V."/>
            <person name="Nagy L.G."/>
            <person name="Martin F."/>
            <person name="Kauserud H."/>
        </authorList>
    </citation>
    <scope>NUCLEOTIDE SEQUENCE</scope>
    <source>
        <strain evidence="1">CBHHK182m</strain>
    </source>
</reference>
<dbReference type="EMBL" id="JARKIB010000389">
    <property type="protein sequence ID" value="KAJ7711655.1"/>
    <property type="molecule type" value="Genomic_DNA"/>
</dbReference>
<comment type="caution">
    <text evidence="1">The sequence shown here is derived from an EMBL/GenBank/DDBJ whole genome shotgun (WGS) entry which is preliminary data.</text>
</comment>